<dbReference type="SUPFAM" id="SSF53098">
    <property type="entry name" value="Ribonuclease H-like"/>
    <property type="match status" value="1"/>
</dbReference>
<dbReference type="InterPro" id="IPR014811">
    <property type="entry name" value="ArgoL1"/>
</dbReference>
<dbReference type="SMART" id="SM00949">
    <property type="entry name" value="PAZ"/>
    <property type="match status" value="1"/>
</dbReference>
<dbReference type="PANTHER" id="PTHR22891">
    <property type="entry name" value="EUKARYOTIC TRANSLATION INITIATION FACTOR 2C"/>
    <property type="match status" value="1"/>
</dbReference>
<dbReference type="Pfam" id="PF16486">
    <property type="entry name" value="ArgoN"/>
    <property type="match status" value="1"/>
</dbReference>
<dbReference type="OrthoDB" id="4791at2759"/>
<proteinExistence type="inferred from homology"/>
<evidence type="ECO:0000256" key="2">
    <source>
        <dbReference type="SAM" id="MobiDB-lite"/>
    </source>
</evidence>
<dbReference type="InterPro" id="IPR003165">
    <property type="entry name" value="Piwi"/>
</dbReference>
<dbReference type="PROSITE" id="PS50822">
    <property type="entry name" value="PIWI"/>
    <property type="match status" value="1"/>
</dbReference>
<dbReference type="STRING" id="2769.R7QGN7"/>
<accession>R7QGN7</accession>
<organism evidence="5 6">
    <name type="scientific">Chondrus crispus</name>
    <name type="common">Carrageen Irish moss</name>
    <name type="synonym">Polymorpha crispa</name>
    <dbReference type="NCBI Taxonomy" id="2769"/>
    <lineage>
        <taxon>Eukaryota</taxon>
        <taxon>Rhodophyta</taxon>
        <taxon>Florideophyceae</taxon>
        <taxon>Rhodymeniophycidae</taxon>
        <taxon>Gigartinales</taxon>
        <taxon>Gigartinaceae</taxon>
        <taxon>Chondrus</taxon>
    </lineage>
</organism>
<dbReference type="Proteomes" id="UP000012073">
    <property type="component" value="Unassembled WGS sequence"/>
</dbReference>
<feature type="compositionally biased region" description="Basic and acidic residues" evidence="2">
    <location>
        <begin position="10"/>
        <end position="24"/>
    </location>
</feature>
<dbReference type="CDD" id="cd02846">
    <property type="entry name" value="PAZ_argonaute_like"/>
    <property type="match status" value="1"/>
</dbReference>
<protein>
    <submittedName>
        <fullName evidence="5">Protein argonaute 3 (EIF2C 3)</fullName>
    </submittedName>
</protein>
<dbReference type="GO" id="GO:0003723">
    <property type="term" value="F:RNA binding"/>
    <property type="evidence" value="ECO:0007669"/>
    <property type="project" value="InterPro"/>
</dbReference>
<feature type="domain" description="PAZ" evidence="3">
    <location>
        <begin position="255"/>
        <end position="361"/>
    </location>
</feature>
<dbReference type="Gene3D" id="2.170.260.10">
    <property type="entry name" value="paz domain"/>
    <property type="match status" value="1"/>
</dbReference>
<dbReference type="SMART" id="SM00950">
    <property type="entry name" value="Piwi"/>
    <property type="match status" value="1"/>
</dbReference>
<evidence type="ECO:0000313" key="5">
    <source>
        <dbReference type="EMBL" id="CDF36570.1"/>
    </source>
</evidence>
<dbReference type="Pfam" id="PF08699">
    <property type="entry name" value="ArgoL1"/>
    <property type="match status" value="1"/>
</dbReference>
<dbReference type="InterPro" id="IPR036085">
    <property type="entry name" value="PAZ_dom_sf"/>
</dbReference>
<dbReference type="InterPro" id="IPR032473">
    <property type="entry name" value="Argonaute_Mid_dom"/>
</dbReference>
<dbReference type="SMART" id="SM01163">
    <property type="entry name" value="DUF1785"/>
    <property type="match status" value="1"/>
</dbReference>
<dbReference type="Pfam" id="PF02170">
    <property type="entry name" value="PAZ"/>
    <property type="match status" value="1"/>
</dbReference>
<dbReference type="GeneID" id="17324103"/>
<dbReference type="KEGG" id="ccp:CHC_T00008464001"/>
<dbReference type="InterPro" id="IPR036397">
    <property type="entry name" value="RNaseH_sf"/>
</dbReference>
<dbReference type="Pfam" id="PF16488">
    <property type="entry name" value="ArgoL2"/>
    <property type="match status" value="1"/>
</dbReference>
<reference evidence="6" key="1">
    <citation type="journal article" date="2013" name="Proc. Natl. Acad. Sci. U.S.A.">
        <title>Genome structure and metabolic features in the red seaweed Chondrus crispus shed light on evolution of the Archaeplastida.</title>
        <authorList>
            <person name="Collen J."/>
            <person name="Porcel B."/>
            <person name="Carre W."/>
            <person name="Ball S.G."/>
            <person name="Chaparro C."/>
            <person name="Tonon T."/>
            <person name="Barbeyron T."/>
            <person name="Michel G."/>
            <person name="Noel B."/>
            <person name="Valentin K."/>
            <person name="Elias M."/>
            <person name="Artiguenave F."/>
            <person name="Arun A."/>
            <person name="Aury J.M."/>
            <person name="Barbosa-Neto J.F."/>
            <person name="Bothwell J.H."/>
            <person name="Bouget F.Y."/>
            <person name="Brillet L."/>
            <person name="Cabello-Hurtado F."/>
            <person name="Capella-Gutierrez S."/>
            <person name="Charrier B."/>
            <person name="Cladiere L."/>
            <person name="Cock J.M."/>
            <person name="Coelho S.M."/>
            <person name="Colleoni C."/>
            <person name="Czjzek M."/>
            <person name="Da Silva C."/>
            <person name="Delage L."/>
            <person name="Denoeud F."/>
            <person name="Deschamps P."/>
            <person name="Dittami S.M."/>
            <person name="Gabaldon T."/>
            <person name="Gachon C.M."/>
            <person name="Groisillier A."/>
            <person name="Herve C."/>
            <person name="Jabbari K."/>
            <person name="Katinka M."/>
            <person name="Kloareg B."/>
            <person name="Kowalczyk N."/>
            <person name="Labadie K."/>
            <person name="Leblanc C."/>
            <person name="Lopez P.J."/>
            <person name="McLachlan D.H."/>
            <person name="Meslet-Cladiere L."/>
            <person name="Moustafa A."/>
            <person name="Nehr Z."/>
            <person name="Nyvall Collen P."/>
            <person name="Panaud O."/>
            <person name="Partensky F."/>
            <person name="Poulain J."/>
            <person name="Rensing S.A."/>
            <person name="Rousvoal S."/>
            <person name="Samson G."/>
            <person name="Symeonidi A."/>
            <person name="Weissenbach J."/>
            <person name="Zambounis A."/>
            <person name="Wincker P."/>
            <person name="Boyen C."/>
        </authorList>
    </citation>
    <scope>NUCLEOTIDE SEQUENCE [LARGE SCALE GENOMIC DNA]</scope>
    <source>
        <strain evidence="6">cv. Stackhouse</strain>
    </source>
</reference>
<dbReference type="InterPro" id="IPR012337">
    <property type="entry name" value="RNaseH-like_sf"/>
</dbReference>
<feature type="region of interest" description="Disordered" evidence="2">
    <location>
        <begin position="1"/>
        <end position="42"/>
    </location>
</feature>
<sequence length="879" mass="99355">MPPSGQDTRSSSRSDKRPTNRENIRSTSPTMSSDRRIRPIHRPGVGTIGAPYKTEVNVFRLNIKRGLVVAQYNVWMDVAPTDAIIWNRAVFDCVISKYGREMGVSLAYDGRSIAYAAKEMNRKYTGTKLRVSVNRDGHPASDRDRRGGFVEDVDVEINHAKNLKFEEILHSTSTASVYSEYLSALDVVLAATPTKHYVQVGRSFYSGERAQDLGRRNITASAWRGFYQSARFSAKGPLINLDESYTAFWRKGGRHLIDLVRDANDGRDLNASDNRALRDVSSKLKLLKVRADHSGITYRVHGFSNKGADRIVFDSDGRKISIADYFHNTYNIRLRHPHHPCVKTNPKRDTYLPMEILTVVDNQRLTGTLSPDQTMSIVKIASTRPQPRREAALRTISKLNHSSDRYCKEFGLQVSNSMMSVNARVLPTPSIFYKHGKSIRPQGGQWRTRSEKYAAPVNLYTWAVISMSRLRKNDISKFLSDLIRVGRGKGVEIPNSRPIVVDADYRNVADRMRDLKRKINNDPKMQVNRIPLQLIVVIKDRPDAPTYNLIKRVGDLELGIPTQVLLEKHCGPGGRGRDMYCDNVMLKINSKIGGQNSFVGTWRETSKAMPDLNFEERPYIVLGADVTHPMAGGNSPSVAALVGSRDKQLVQFSGAIRNQTGRKEVISELGDMFREVYGRWRQNFKERHQAYSVIMFRDGVSEGQFDEVMQVEITALRKACEKIEKGWRPRITYIIVTKRHHVRFFPQSSKGQDRSGNMVPGSVVDTDIVSGRYYDFYLNSHAGIQGTNKPSKYTVLLDENNMNVDALQGFIFRLTHGFVRCNRSVSMVSSAYYAHLLAFRGRAYLGEDGSDTYSMGSSDAPVPAAPRLHEYLGKRLFFV</sequence>
<dbReference type="InterPro" id="IPR032472">
    <property type="entry name" value="ArgoL2"/>
</dbReference>
<name>R7QGN7_CHOCR</name>
<evidence type="ECO:0000259" key="3">
    <source>
        <dbReference type="PROSITE" id="PS50821"/>
    </source>
</evidence>
<dbReference type="RefSeq" id="XP_005716389.1">
    <property type="nucleotide sequence ID" value="XM_005716332.1"/>
</dbReference>
<dbReference type="InterPro" id="IPR032474">
    <property type="entry name" value="Argonaute_N"/>
</dbReference>
<dbReference type="OMA" id="CFAQQQH"/>
<feature type="domain" description="Piwi" evidence="4">
    <location>
        <begin position="533"/>
        <end position="846"/>
    </location>
</feature>
<dbReference type="AlphaFoldDB" id="R7QGN7"/>
<dbReference type="Gene3D" id="3.40.50.2300">
    <property type="match status" value="1"/>
</dbReference>
<keyword evidence="6" id="KW-1185">Reference proteome</keyword>
<dbReference type="Gene3D" id="3.30.420.10">
    <property type="entry name" value="Ribonuclease H-like superfamily/Ribonuclease H"/>
    <property type="match status" value="1"/>
</dbReference>
<dbReference type="InterPro" id="IPR003100">
    <property type="entry name" value="PAZ_dom"/>
</dbReference>
<dbReference type="InterPro" id="IPR045246">
    <property type="entry name" value="Piwi_ago-like"/>
</dbReference>
<evidence type="ECO:0000259" key="4">
    <source>
        <dbReference type="PROSITE" id="PS50822"/>
    </source>
</evidence>
<dbReference type="PROSITE" id="PS50821">
    <property type="entry name" value="PAZ"/>
    <property type="match status" value="1"/>
</dbReference>
<comment type="similarity">
    <text evidence="1">Belongs to the argonaute family.</text>
</comment>
<dbReference type="CDD" id="cd04657">
    <property type="entry name" value="Piwi_ago-like"/>
    <property type="match status" value="1"/>
</dbReference>
<evidence type="ECO:0000313" key="6">
    <source>
        <dbReference type="Proteomes" id="UP000012073"/>
    </source>
</evidence>
<dbReference type="SMR" id="R7QGN7"/>
<dbReference type="Pfam" id="PF16487">
    <property type="entry name" value="ArgoMid"/>
    <property type="match status" value="1"/>
</dbReference>
<dbReference type="Pfam" id="PF02171">
    <property type="entry name" value="Piwi"/>
    <property type="match status" value="1"/>
</dbReference>
<evidence type="ECO:0000256" key="1">
    <source>
        <dbReference type="RuleBase" id="RU361178"/>
    </source>
</evidence>
<dbReference type="Gramene" id="CDF36570">
    <property type="protein sequence ID" value="CDF36570"/>
    <property type="gene ID" value="CHC_T00008464001"/>
</dbReference>
<gene>
    <name evidence="5" type="ORF">CHC_T00008464001</name>
</gene>
<dbReference type="SUPFAM" id="SSF101690">
    <property type="entry name" value="PAZ domain"/>
    <property type="match status" value="1"/>
</dbReference>
<dbReference type="EMBL" id="HG001789">
    <property type="protein sequence ID" value="CDF36570.1"/>
    <property type="molecule type" value="Genomic_DNA"/>
</dbReference>